<gene>
    <name evidence="3" type="primary">LOC130706154</name>
</gene>
<feature type="compositionally biased region" description="Basic and acidic residues" evidence="1">
    <location>
        <begin position="232"/>
        <end position="250"/>
    </location>
</feature>
<feature type="compositionally biased region" description="Basic residues" evidence="1">
    <location>
        <begin position="386"/>
        <end position="397"/>
    </location>
</feature>
<evidence type="ECO:0000313" key="2">
    <source>
        <dbReference type="Proteomes" id="UP001652580"/>
    </source>
</evidence>
<feature type="compositionally biased region" description="Basic residues" evidence="1">
    <location>
        <begin position="366"/>
        <end position="378"/>
    </location>
</feature>
<organism evidence="2 3">
    <name type="scientific">Balaenoptera acutorostrata</name>
    <name type="common">Common minke whale</name>
    <name type="synonym">Balaena rostrata</name>
    <dbReference type="NCBI Taxonomy" id="9767"/>
    <lineage>
        <taxon>Eukaryota</taxon>
        <taxon>Metazoa</taxon>
        <taxon>Chordata</taxon>
        <taxon>Craniata</taxon>
        <taxon>Vertebrata</taxon>
        <taxon>Euteleostomi</taxon>
        <taxon>Mammalia</taxon>
        <taxon>Eutheria</taxon>
        <taxon>Laurasiatheria</taxon>
        <taxon>Artiodactyla</taxon>
        <taxon>Whippomorpha</taxon>
        <taxon>Cetacea</taxon>
        <taxon>Mysticeti</taxon>
        <taxon>Balaenopteridae</taxon>
        <taxon>Balaenoptera</taxon>
    </lineage>
</organism>
<feature type="compositionally biased region" description="Basic and acidic residues" evidence="1">
    <location>
        <begin position="172"/>
        <end position="184"/>
    </location>
</feature>
<feature type="compositionally biased region" description="Basic and acidic residues" evidence="1">
    <location>
        <begin position="715"/>
        <end position="745"/>
    </location>
</feature>
<accession>A0ABM3SUE2</accession>
<feature type="compositionally biased region" description="Basic and acidic residues" evidence="1">
    <location>
        <begin position="422"/>
        <end position="434"/>
    </location>
</feature>
<sequence>MHGLIFETSICYWQDQPGRGKREHTEPGVAGARGAGRGRRGGGRPPQRGREGRRTPGPDRQPTLGTTRGRGAPPRRRSVEGRGWGGFPFPAPLPPTHTTSAAHNLGAARERGRGPREVARRPGRHVPARSRSLARADGGGGARAEARTPPFPARPPGAGRGGHGGRSTTAGREPDDPRSGERARAGRSTAGGQTAVPPRPTHNDVARRAAVAADHGAEPRQARGATHTGTRPGDRQTRRTRRVDGRERGPTGRGWLGRHRADAATTSQKPWREGAAARHREGARGAGPKGPGASRPPGHDTGSHRQRPPAQGRSRSTQDADWPPQPPQGRAPLAGLATTTAKHPRAAAGPQEHSPARTPAAPRTPPHTHLRRARLPRLRNREHSTRGRRRPRRPVGRHPHEGEAGSAPDGEGDVGGDPPSSKSDRRGSRPRETLPSEATRTAPTHRRRLRLAATVADDPARRTPDTWHGACGVGSSQPPPGACGGGVGVTRGRRPTRHLAPPPSGTGPSESPGEDLVRDKEISHSAASDERAPRGTAPGPRPPYPGHPVRLGPVPSPRPELAVEEGAGQGEKKSRPPTGTHVGTLKGRVRPPRPPARAGPGRSGPHLWSPTRKNIGQNESDHRDPRAPATEPVAPSTGLNARARAGPHLRSGALWGPGEGGGGEGGRGTNAPKGEPGEAPTAHPQALRRARKTLSLPFPPRRPGPGGVGWPGRSPRPEGRGRMLVDQARRSLKPARERGDGHTLTDLHAQSQATSSDSRRRPRLGATGTVATSVAWLPELCLGPGGRVTALTKVAAEAPETRDNIKAAARWLPTTGSDVPGPDPGRRPATEDAAAPPGRPNARAQPGARRRASGAAPRRPSRS</sequence>
<dbReference type="Proteomes" id="UP001652580">
    <property type="component" value="Chromosome 21"/>
</dbReference>
<keyword evidence="2" id="KW-1185">Reference proteome</keyword>
<feature type="region of interest" description="Disordered" evidence="1">
    <location>
        <begin position="798"/>
        <end position="863"/>
    </location>
</feature>
<feature type="compositionally biased region" description="Low complexity" evidence="1">
    <location>
        <begin position="833"/>
        <end position="863"/>
    </location>
</feature>
<protein>
    <submittedName>
        <fullName evidence="3">Collagen alpha-1(I) chain-like</fullName>
    </submittedName>
</protein>
<feature type="compositionally biased region" description="Basic and acidic residues" evidence="1">
    <location>
        <begin position="515"/>
        <end position="533"/>
    </location>
</feature>
<evidence type="ECO:0000256" key="1">
    <source>
        <dbReference type="SAM" id="MobiDB-lite"/>
    </source>
</evidence>
<feature type="region of interest" description="Disordered" evidence="1">
    <location>
        <begin position="11"/>
        <end position="774"/>
    </location>
</feature>
<evidence type="ECO:0000313" key="3">
    <source>
        <dbReference type="RefSeq" id="XP_057393468.1"/>
    </source>
</evidence>
<name>A0ABM3SUE2_BALAC</name>
<feature type="compositionally biased region" description="Basic and acidic residues" evidence="1">
    <location>
        <begin position="108"/>
        <end position="120"/>
    </location>
</feature>
<feature type="compositionally biased region" description="Basic and acidic residues" evidence="1">
    <location>
        <begin position="48"/>
        <end position="57"/>
    </location>
</feature>
<dbReference type="GeneID" id="130706154"/>
<feature type="compositionally biased region" description="Low complexity" evidence="1">
    <location>
        <begin position="58"/>
        <end position="72"/>
    </location>
</feature>
<reference evidence="3" key="1">
    <citation type="submission" date="2025-08" db="UniProtKB">
        <authorList>
            <consortium name="RefSeq"/>
        </authorList>
    </citation>
    <scope>IDENTIFICATION</scope>
</reference>
<feature type="compositionally biased region" description="Gly residues" evidence="1">
    <location>
        <begin position="655"/>
        <end position="668"/>
    </location>
</feature>
<proteinExistence type="predicted"/>
<feature type="compositionally biased region" description="Basic and acidic residues" evidence="1">
    <location>
        <begin position="270"/>
        <end position="283"/>
    </location>
</feature>
<dbReference type="RefSeq" id="XP_057393468.1">
    <property type="nucleotide sequence ID" value="XM_057537485.1"/>
</dbReference>